<dbReference type="EMBL" id="FONZ01000004">
    <property type="protein sequence ID" value="SFF29930.1"/>
    <property type="molecule type" value="Genomic_DNA"/>
</dbReference>
<feature type="region of interest" description="Disordered" evidence="1">
    <location>
        <begin position="1"/>
        <end position="51"/>
    </location>
</feature>
<keyword evidence="3" id="KW-0645">Protease</keyword>
<dbReference type="Gene3D" id="3.30.1380.10">
    <property type="match status" value="1"/>
</dbReference>
<dbReference type="RefSeq" id="WP_229828832.1">
    <property type="nucleotide sequence ID" value="NZ_BNAN01000004.1"/>
</dbReference>
<evidence type="ECO:0000256" key="1">
    <source>
        <dbReference type="SAM" id="MobiDB-lite"/>
    </source>
</evidence>
<dbReference type="InterPro" id="IPR003709">
    <property type="entry name" value="VanY-like_core_dom"/>
</dbReference>
<protein>
    <submittedName>
        <fullName evidence="3">D-alanyl-D-alanine carboxypeptidase</fullName>
    </submittedName>
</protein>
<dbReference type="SUPFAM" id="SSF55166">
    <property type="entry name" value="Hedgehog/DD-peptidase"/>
    <property type="match status" value="1"/>
</dbReference>
<keyword evidence="3" id="KW-0378">Hydrolase</keyword>
<dbReference type="Proteomes" id="UP000198520">
    <property type="component" value="Unassembled WGS sequence"/>
</dbReference>
<feature type="domain" description="D-alanyl-D-alanine carboxypeptidase-like core" evidence="2">
    <location>
        <begin position="165"/>
        <end position="274"/>
    </location>
</feature>
<feature type="compositionally biased region" description="Low complexity" evidence="1">
    <location>
        <begin position="7"/>
        <end position="18"/>
    </location>
</feature>
<organism evidence="3 4">
    <name type="scientific">Flavimobilis marinus</name>
    <dbReference type="NCBI Taxonomy" id="285351"/>
    <lineage>
        <taxon>Bacteria</taxon>
        <taxon>Bacillati</taxon>
        <taxon>Actinomycetota</taxon>
        <taxon>Actinomycetes</taxon>
        <taxon>Micrococcales</taxon>
        <taxon>Jonesiaceae</taxon>
        <taxon>Flavimobilis</taxon>
    </lineage>
</organism>
<dbReference type="GO" id="GO:0006508">
    <property type="term" value="P:proteolysis"/>
    <property type="evidence" value="ECO:0007669"/>
    <property type="project" value="InterPro"/>
</dbReference>
<proteinExistence type="predicted"/>
<keyword evidence="3" id="KW-0121">Carboxypeptidase</keyword>
<reference evidence="4" key="1">
    <citation type="submission" date="2016-10" db="EMBL/GenBank/DDBJ databases">
        <authorList>
            <person name="Varghese N."/>
            <person name="Submissions S."/>
        </authorList>
    </citation>
    <scope>NUCLEOTIDE SEQUENCE [LARGE SCALE GENOMIC DNA]</scope>
    <source>
        <strain evidence="4">DSM 19083</strain>
    </source>
</reference>
<evidence type="ECO:0000313" key="4">
    <source>
        <dbReference type="Proteomes" id="UP000198520"/>
    </source>
</evidence>
<gene>
    <name evidence="3" type="ORF">SAMN04488035_2390</name>
</gene>
<name>A0A1I2HKW2_9MICO</name>
<dbReference type="Pfam" id="PF02557">
    <property type="entry name" value="VanY"/>
    <property type="match status" value="1"/>
</dbReference>
<evidence type="ECO:0000259" key="2">
    <source>
        <dbReference type="Pfam" id="PF02557"/>
    </source>
</evidence>
<dbReference type="InterPro" id="IPR009045">
    <property type="entry name" value="Zn_M74/Hedgehog-like"/>
</dbReference>
<evidence type="ECO:0000313" key="3">
    <source>
        <dbReference type="EMBL" id="SFF29930.1"/>
    </source>
</evidence>
<sequence>METSNLSSAPAPQGSPASTLPSRRALREAQEGPSRQTRRSRRPAAKASESHRWLARSGVLASLAAATIVIPITAGSSSPGLAPQPASAYAPAGLSTLDVLTSERSVQTEAVIVADADLLAARDSAAVSRAAAREEAPACDITTPVTSSNGQLRDAELCALWQDGHRLQPEAALSLTALNDAFRAKFGRDICLTDSYRTYGSQQRVAWTKPGLAAVPGRSMHGWGLAIDLCGGSYGSSAVWNWLKANGPVYGWDNPAWARPGGSGALEPWHWEYTSGVEDFS</sequence>
<keyword evidence="4" id="KW-1185">Reference proteome</keyword>
<dbReference type="AlphaFoldDB" id="A0A1I2HKW2"/>
<dbReference type="CDD" id="cd14814">
    <property type="entry name" value="Peptidase_M15"/>
    <property type="match status" value="1"/>
</dbReference>
<dbReference type="GO" id="GO:0004180">
    <property type="term" value="F:carboxypeptidase activity"/>
    <property type="evidence" value="ECO:0007669"/>
    <property type="project" value="UniProtKB-KW"/>
</dbReference>
<accession>A0A1I2HKW2</accession>
<dbReference type="STRING" id="285351.SAMN04488035_2390"/>